<keyword evidence="6" id="KW-0560">Oxidoreductase</keyword>
<dbReference type="PROSITE" id="PS51387">
    <property type="entry name" value="FAD_PCMH"/>
    <property type="match status" value="1"/>
</dbReference>
<dbReference type="GO" id="GO:1903457">
    <property type="term" value="P:lactate catabolic process"/>
    <property type="evidence" value="ECO:0007669"/>
    <property type="project" value="TreeGrafter"/>
</dbReference>
<dbReference type="GO" id="GO:0008720">
    <property type="term" value="F:D-lactate dehydrogenase (NAD+) activity"/>
    <property type="evidence" value="ECO:0007669"/>
    <property type="project" value="TreeGrafter"/>
</dbReference>
<dbReference type="Pfam" id="PF01565">
    <property type="entry name" value="FAD_binding_4"/>
    <property type="match status" value="2"/>
</dbReference>
<dbReference type="InterPro" id="IPR016164">
    <property type="entry name" value="FAD-linked_Oxase-like_C"/>
</dbReference>
<dbReference type="InterPro" id="IPR016169">
    <property type="entry name" value="FAD-bd_PCMH_sub2"/>
</dbReference>
<gene>
    <name evidence="9" type="ORF">GOM49_15810</name>
</gene>
<dbReference type="PANTHER" id="PTHR11748:SF111">
    <property type="entry name" value="D-LACTATE DEHYDROGENASE, MITOCHONDRIAL-RELATED"/>
    <property type="match status" value="1"/>
</dbReference>
<evidence type="ECO:0000256" key="3">
    <source>
        <dbReference type="ARBA" id="ARBA00022630"/>
    </source>
</evidence>
<comment type="cofactor">
    <cofactor evidence="1">
        <name>FAD</name>
        <dbReference type="ChEBI" id="CHEBI:57692"/>
    </cofactor>
</comment>
<dbReference type="Pfam" id="PF02913">
    <property type="entry name" value="FAD-oxidase_C"/>
    <property type="match status" value="1"/>
</dbReference>
<dbReference type="SUPFAM" id="SSF55103">
    <property type="entry name" value="FAD-linked oxidases, C-terminal domain"/>
    <property type="match status" value="1"/>
</dbReference>
<dbReference type="Gene3D" id="1.10.45.10">
    <property type="entry name" value="Vanillyl-alcohol Oxidase, Chain A, domain 4"/>
    <property type="match status" value="1"/>
</dbReference>
<evidence type="ECO:0000259" key="8">
    <source>
        <dbReference type="PROSITE" id="PS51387"/>
    </source>
</evidence>
<dbReference type="AlphaFoldDB" id="A0A6I6EVI0"/>
<keyword evidence="4" id="KW-0274">FAD</keyword>
<proteinExistence type="inferred from homology"/>
<dbReference type="InterPro" id="IPR004113">
    <property type="entry name" value="FAD-bd_oxidored_4_C"/>
</dbReference>
<dbReference type="GO" id="GO:0071949">
    <property type="term" value="F:FAD binding"/>
    <property type="evidence" value="ECO:0007669"/>
    <property type="project" value="InterPro"/>
</dbReference>
<dbReference type="Proteomes" id="UP000422764">
    <property type="component" value="Chromosome"/>
</dbReference>
<keyword evidence="3" id="KW-0285">Flavoprotein</keyword>
<evidence type="ECO:0000256" key="5">
    <source>
        <dbReference type="ARBA" id="ARBA00022946"/>
    </source>
</evidence>
<evidence type="ECO:0000256" key="7">
    <source>
        <dbReference type="ARBA" id="ARBA00038897"/>
    </source>
</evidence>
<keyword evidence="10" id="KW-1185">Reference proteome</keyword>
<name>A0A6I6EVI0_9CLOT</name>
<dbReference type="Gene3D" id="3.30.43.10">
    <property type="entry name" value="Uridine Diphospho-n-acetylenolpyruvylglucosamine Reductase, domain 2"/>
    <property type="match status" value="1"/>
</dbReference>
<evidence type="ECO:0000313" key="10">
    <source>
        <dbReference type="Proteomes" id="UP000422764"/>
    </source>
</evidence>
<feature type="domain" description="FAD-binding PCMH-type" evidence="8">
    <location>
        <begin position="23"/>
        <end position="261"/>
    </location>
</feature>
<dbReference type="SUPFAM" id="SSF56176">
    <property type="entry name" value="FAD-binding/transporter-associated domain-like"/>
    <property type="match status" value="1"/>
</dbReference>
<organism evidence="9 10">
    <name type="scientific">Clostridium bovifaecis</name>
    <dbReference type="NCBI Taxonomy" id="2184719"/>
    <lineage>
        <taxon>Bacteria</taxon>
        <taxon>Bacillati</taxon>
        <taxon>Bacillota</taxon>
        <taxon>Clostridia</taxon>
        <taxon>Eubacteriales</taxon>
        <taxon>Clostridiaceae</taxon>
        <taxon>Clostridium</taxon>
    </lineage>
</organism>
<protein>
    <recommendedName>
        <fullName evidence="7">D-lactate dehydrogenase (cytochrome)</fullName>
        <ecNumber evidence="7">1.1.2.4</ecNumber>
    </recommendedName>
</protein>
<reference evidence="9 10" key="1">
    <citation type="submission" date="2019-12" db="EMBL/GenBank/DDBJ databases">
        <title>Genome sequenceing of Clostridium bovifaecis.</title>
        <authorList>
            <person name="Yao Y."/>
        </authorList>
    </citation>
    <scope>NUCLEOTIDE SEQUENCE [LARGE SCALE GENOMIC DNA]</scope>
    <source>
        <strain evidence="9 10">BXX</strain>
    </source>
</reference>
<dbReference type="GO" id="GO:0004458">
    <property type="term" value="F:D-lactate dehydrogenase (cytochrome) activity"/>
    <property type="evidence" value="ECO:0007669"/>
    <property type="project" value="UniProtKB-EC"/>
</dbReference>
<evidence type="ECO:0000256" key="4">
    <source>
        <dbReference type="ARBA" id="ARBA00022827"/>
    </source>
</evidence>
<dbReference type="InterPro" id="IPR016166">
    <property type="entry name" value="FAD-bd_PCMH"/>
</dbReference>
<sequence>MENALIKKFERDFEDYLRDESRKIGEADSISFPKSEEEVIHILTHLSPDKTLITAQGARTGITSGAVPQGGHILNLSRMNKITGLRYNKETDAFSLKVQPGVLLSQLREALKNKHFDIKDWDVESISALEKFRKSGVYFYSPDPTETTASIGGMVACNASGACSFKYGSTRAHIKSITIVLISGDKISVERGRERAYKGSFSLTTSSGRLIEGTVPSYNLPNIKNASGYYTKDDMDLIDLFIGSEGTLGIITEIELKLLKAPKSVYGINIFFSCEENALKFVQKIRKKTSPAAIEFFNHNALNLLRRVKETYPGFSKLSELPLHFHTAIYVEYHGDSEEEVMDMFTKCGEIIEECGGDLSNTWVSMDSQSNEALKSFRHATPEAVNTLIDEHRKAVPSLTKLGTDMAVPDSCLEEVMKLYNSSLEEAGLDSVIFGHIGNNHLHVNIIPKDMTEYNKGKELYSFWAEKVISMGGTVSAEHGIGKLKNHLLKKMFGESGIKEMAALKTLFDSENRLNRGNLF</sequence>
<dbReference type="Gene3D" id="3.30.70.2740">
    <property type="match status" value="1"/>
</dbReference>
<dbReference type="InterPro" id="IPR036318">
    <property type="entry name" value="FAD-bd_PCMH-like_sf"/>
</dbReference>
<dbReference type="EMBL" id="CP046522">
    <property type="protein sequence ID" value="QGU96363.1"/>
    <property type="molecule type" value="Genomic_DNA"/>
</dbReference>
<keyword evidence="5" id="KW-0809">Transit peptide</keyword>
<dbReference type="PANTHER" id="PTHR11748">
    <property type="entry name" value="D-LACTATE DEHYDROGENASE"/>
    <property type="match status" value="1"/>
</dbReference>
<dbReference type="InterPro" id="IPR006094">
    <property type="entry name" value="Oxid_FAD_bind_N"/>
</dbReference>
<accession>A0A6I6EVI0</accession>
<evidence type="ECO:0000256" key="1">
    <source>
        <dbReference type="ARBA" id="ARBA00001974"/>
    </source>
</evidence>
<comment type="similarity">
    <text evidence="2">Belongs to the FAD-binding oxidoreductase/transferase type 4 family.</text>
</comment>
<dbReference type="EC" id="1.1.2.4" evidence="7"/>
<dbReference type="InterPro" id="IPR016167">
    <property type="entry name" value="FAD-bd_PCMH_sub1"/>
</dbReference>
<evidence type="ECO:0000313" key="9">
    <source>
        <dbReference type="EMBL" id="QGU96363.1"/>
    </source>
</evidence>
<evidence type="ECO:0000256" key="2">
    <source>
        <dbReference type="ARBA" id="ARBA00008000"/>
    </source>
</evidence>
<dbReference type="Gene3D" id="3.30.465.10">
    <property type="match status" value="1"/>
</dbReference>
<dbReference type="InterPro" id="IPR016171">
    <property type="entry name" value="Vanillyl_alc_oxidase_C-sub2"/>
</dbReference>
<evidence type="ECO:0000256" key="6">
    <source>
        <dbReference type="ARBA" id="ARBA00023002"/>
    </source>
</evidence>